<gene>
    <name evidence="1" type="ORF">MRB53_014187</name>
</gene>
<name>A0ACC2KAB1_PERAE</name>
<evidence type="ECO:0000313" key="2">
    <source>
        <dbReference type="Proteomes" id="UP001234297"/>
    </source>
</evidence>
<dbReference type="Proteomes" id="UP001234297">
    <property type="component" value="Chromosome 4"/>
</dbReference>
<evidence type="ECO:0000313" key="1">
    <source>
        <dbReference type="EMBL" id="KAJ8618001.1"/>
    </source>
</evidence>
<reference evidence="1 2" key="1">
    <citation type="journal article" date="2022" name="Hortic Res">
        <title>A haplotype resolved chromosomal level avocado genome allows analysis of novel avocado genes.</title>
        <authorList>
            <person name="Nath O."/>
            <person name="Fletcher S.J."/>
            <person name="Hayward A."/>
            <person name="Shaw L.M."/>
            <person name="Masouleh A.K."/>
            <person name="Furtado A."/>
            <person name="Henry R.J."/>
            <person name="Mitter N."/>
        </authorList>
    </citation>
    <scope>NUCLEOTIDE SEQUENCE [LARGE SCALE GENOMIC DNA]</scope>
    <source>
        <strain evidence="2">cv. Hass</strain>
    </source>
</reference>
<protein>
    <submittedName>
        <fullName evidence="1">Uncharacterized protein</fullName>
    </submittedName>
</protein>
<proteinExistence type="predicted"/>
<dbReference type="EMBL" id="CM056812">
    <property type="protein sequence ID" value="KAJ8618001.1"/>
    <property type="molecule type" value="Genomic_DNA"/>
</dbReference>
<keyword evidence="2" id="KW-1185">Reference proteome</keyword>
<comment type="caution">
    <text evidence="1">The sequence shown here is derived from an EMBL/GenBank/DDBJ whole genome shotgun (WGS) entry which is preliminary data.</text>
</comment>
<organism evidence="1 2">
    <name type="scientific">Persea americana</name>
    <name type="common">Avocado</name>
    <dbReference type="NCBI Taxonomy" id="3435"/>
    <lineage>
        <taxon>Eukaryota</taxon>
        <taxon>Viridiplantae</taxon>
        <taxon>Streptophyta</taxon>
        <taxon>Embryophyta</taxon>
        <taxon>Tracheophyta</taxon>
        <taxon>Spermatophyta</taxon>
        <taxon>Magnoliopsida</taxon>
        <taxon>Magnoliidae</taxon>
        <taxon>Laurales</taxon>
        <taxon>Lauraceae</taxon>
        <taxon>Persea</taxon>
    </lineage>
</organism>
<accession>A0ACC2KAB1</accession>
<sequence>MGGNDSKPQWKLTQLGLVFFLLCSVLEFCNQKFGNGNLRLFFSISGDMGCGAMVSDSRKTMDGGEVVRIWTIFSVDMETWSLCFALLLVSAPATEPKIPESSSVFSFTEKNMISLCATKGQKSYL</sequence>